<evidence type="ECO:0000313" key="3">
    <source>
        <dbReference type="Proteomes" id="UP000481037"/>
    </source>
</evidence>
<accession>A0A6L5QG47</accession>
<proteinExistence type="predicted"/>
<dbReference type="EMBL" id="WKJM01000008">
    <property type="protein sequence ID" value="MRX08478.1"/>
    <property type="molecule type" value="Genomic_DNA"/>
</dbReference>
<organism evidence="2 3">
    <name type="scientific">Duganella alba</name>
    <dbReference type="NCBI Taxonomy" id="2666081"/>
    <lineage>
        <taxon>Bacteria</taxon>
        <taxon>Pseudomonadati</taxon>
        <taxon>Pseudomonadota</taxon>
        <taxon>Betaproteobacteria</taxon>
        <taxon>Burkholderiales</taxon>
        <taxon>Oxalobacteraceae</taxon>
        <taxon>Telluria group</taxon>
        <taxon>Duganella</taxon>
    </lineage>
</organism>
<evidence type="ECO:0008006" key="4">
    <source>
        <dbReference type="Google" id="ProtNLM"/>
    </source>
</evidence>
<dbReference type="AlphaFoldDB" id="A0A6L5QG47"/>
<sequence length="78" mass="8969">MDTEQRIERLEVFADDVKTRLTRIEEQLKYTATKEDVANLRADIGALEVRMVKWFIFASFGMTTVMGSVAVAAIRFMH</sequence>
<dbReference type="Proteomes" id="UP000481037">
    <property type="component" value="Unassembled WGS sequence"/>
</dbReference>
<comment type="caution">
    <text evidence="2">The sequence shown here is derived from an EMBL/GenBank/DDBJ whole genome shotgun (WGS) entry which is preliminary data.</text>
</comment>
<keyword evidence="1" id="KW-0472">Membrane</keyword>
<reference evidence="2 3" key="1">
    <citation type="submission" date="2019-11" db="EMBL/GenBank/DDBJ databases">
        <title>Novel species isolated from a subtropical stream in China.</title>
        <authorList>
            <person name="Lu H."/>
        </authorList>
    </citation>
    <scope>NUCLEOTIDE SEQUENCE [LARGE SCALE GENOMIC DNA]</scope>
    <source>
        <strain evidence="2 3">FT25W</strain>
    </source>
</reference>
<evidence type="ECO:0000256" key="1">
    <source>
        <dbReference type="SAM" id="Phobius"/>
    </source>
</evidence>
<protein>
    <recommendedName>
        <fullName evidence="4">DUF1640 domain-containing protein</fullName>
    </recommendedName>
</protein>
<gene>
    <name evidence="2" type="ORF">GJ697_11580</name>
</gene>
<name>A0A6L5QG47_9BURK</name>
<keyword evidence="1" id="KW-0812">Transmembrane</keyword>
<dbReference type="RefSeq" id="WP_154365146.1">
    <property type="nucleotide sequence ID" value="NZ_WKJM01000008.1"/>
</dbReference>
<feature type="transmembrane region" description="Helical" evidence="1">
    <location>
        <begin position="54"/>
        <end position="74"/>
    </location>
</feature>
<keyword evidence="3" id="KW-1185">Reference proteome</keyword>
<evidence type="ECO:0000313" key="2">
    <source>
        <dbReference type="EMBL" id="MRX08478.1"/>
    </source>
</evidence>
<keyword evidence="1" id="KW-1133">Transmembrane helix</keyword>